<dbReference type="Proteomes" id="UP000232875">
    <property type="component" value="Unassembled WGS sequence"/>
</dbReference>
<evidence type="ECO:0000256" key="5">
    <source>
        <dbReference type="ARBA" id="ARBA00023136"/>
    </source>
</evidence>
<evidence type="ECO:0000256" key="3">
    <source>
        <dbReference type="ARBA" id="ARBA00022692"/>
    </source>
</evidence>
<feature type="transmembrane region" description="Helical" evidence="6">
    <location>
        <begin position="156"/>
        <end position="176"/>
    </location>
</feature>
<evidence type="ECO:0000256" key="1">
    <source>
        <dbReference type="ARBA" id="ARBA00004141"/>
    </source>
</evidence>
<protein>
    <recommendedName>
        <fullName evidence="9">Vps68p</fullName>
    </recommendedName>
</protein>
<comment type="similarity">
    <text evidence="2">Belongs to the UPF0220 family.</text>
</comment>
<evidence type="ECO:0000256" key="2">
    <source>
        <dbReference type="ARBA" id="ARBA00005335"/>
    </source>
</evidence>
<keyword evidence="8" id="KW-1185">Reference proteome</keyword>
<feature type="transmembrane region" description="Helical" evidence="6">
    <location>
        <begin position="26"/>
        <end position="47"/>
    </location>
</feature>
<feature type="transmembrane region" description="Helical" evidence="6">
    <location>
        <begin position="121"/>
        <end position="144"/>
    </location>
</feature>
<dbReference type="AlphaFoldDB" id="A0A2N1JH98"/>
<evidence type="ECO:0000256" key="6">
    <source>
        <dbReference type="SAM" id="Phobius"/>
    </source>
</evidence>
<keyword evidence="5 6" id="KW-0472">Membrane</keyword>
<dbReference type="Pfam" id="PF05255">
    <property type="entry name" value="UPF0220"/>
    <property type="match status" value="1"/>
</dbReference>
<evidence type="ECO:0000256" key="4">
    <source>
        <dbReference type="ARBA" id="ARBA00022989"/>
    </source>
</evidence>
<dbReference type="PANTHER" id="PTHR13180">
    <property type="entry name" value="SMALL MEMBRANE PROTEIN-RELATED"/>
    <property type="match status" value="1"/>
</dbReference>
<evidence type="ECO:0000313" key="7">
    <source>
        <dbReference type="EMBL" id="PKI85913.1"/>
    </source>
</evidence>
<sequence>MNDPRRVCRVQLPTLPPALRANKRALGVYIAGAVFATGWWLFFDACVRSHTLHKQPTSPDKPYDPPGVAIKFDDWIPGISTTIGLVIVNLVNKQHLLDENGGLGANVPWNDDPIMWRTRMWLFIGFAFLAGGMAGSVALMIIKYMLNVQAEGYLEFGLASILQNVLLMLCVVLLWFSQRVESEYEYNLTL</sequence>
<keyword evidence="4 6" id="KW-1133">Transmembrane helix</keyword>
<keyword evidence="3 6" id="KW-0812">Transmembrane</keyword>
<reference evidence="7 8" key="1">
    <citation type="submission" date="2017-10" db="EMBL/GenBank/DDBJ databases">
        <title>A novel species of cold-tolerant Malassezia isolated from bats.</title>
        <authorList>
            <person name="Lorch J.M."/>
            <person name="Palmer J.M."/>
            <person name="Vanderwolf K.J."/>
            <person name="Schmidt K.Z."/>
            <person name="Verant M.L."/>
            <person name="Weller T.J."/>
            <person name="Blehert D.S."/>
        </authorList>
    </citation>
    <scope>NUCLEOTIDE SEQUENCE [LARGE SCALE GENOMIC DNA]</scope>
    <source>
        <strain evidence="7 8">NWHC:44797-103</strain>
    </source>
</reference>
<gene>
    <name evidence="7" type="ORF">MVES_000182</name>
</gene>
<dbReference type="InterPro" id="IPR007919">
    <property type="entry name" value="UPF0220"/>
</dbReference>
<dbReference type="GO" id="GO:0016020">
    <property type="term" value="C:membrane"/>
    <property type="evidence" value="ECO:0007669"/>
    <property type="project" value="UniProtKB-SubCell"/>
</dbReference>
<proteinExistence type="inferred from homology"/>
<dbReference type="EMBL" id="KZ454987">
    <property type="protein sequence ID" value="PKI85913.1"/>
    <property type="molecule type" value="Genomic_DNA"/>
</dbReference>
<evidence type="ECO:0008006" key="9">
    <source>
        <dbReference type="Google" id="ProtNLM"/>
    </source>
</evidence>
<dbReference type="OrthoDB" id="268928at2759"/>
<organism evidence="7 8">
    <name type="scientific">Malassezia vespertilionis</name>
    <dbReference type="NCBI Taxonomy" id="2020962"/>
    <lineage>
        <taxon>Eukaryota</taxon>
        <taxon>Fungi</taxon>
        <taxon>Dikarya</taxon>
        <taxon>Basidiomycota</taxon>
        <taxon>Ustilaginomycotina</taxon>
        <taxon>Malasseziomycetes</taxon>
        <taxon>Malasseziales</taxon>
        <taxon>Malasseziaceae</taxon>
        <taxon>Malassezia</taxon>
    </lineage>
</organism>
<comment type="subcellular location">
    <subcellularLocation>
        <location evidence="1">Membrane</location>
        <topology evidence="1">Multi-pass membrane protein</topology>
    </subcellularLocation>
</comment>
<name>A0A2N1JH98_9BASI</name>
<evidence type="ECO:0000313" key="8">
    <source>
        <dbReference type="Proteomes" id="UP000232875"/>
    </source>
</evidence>
<accession>A0A2N1JH98</accession>